<dbReference type="PANTHER" id="PTHR21477:SF13">
    <property type="entry name" value="KIAA0930"/>
    <property type="match status" value="1"/>
</dbReference>
<reference evidence="2" key="1">
    <citation type="submission" date="2013-10" db="EMBL/GenBank/DDBJ databases">
        <title>Genome sequencing of Onchocerca volvulus.</title>
        <authorList>
            <person name="Cotton J."/>
            <person name="Tsai J."/>
            <person name="Stanley E."/>
            <person name="Tracey A."/>
            <person name="Holroyd N."/>
            <person name="Lustigman S."/>
            <person name="Berriman M."/>
        </authorList>
    </citation>
    <scope>NUCLEOTIDE SEQUENCE</scope>
</reference>
<dbReference type="InterPro" id="IPR019141">
    <property type="entry name" value="DUF2045"/>
</dbReference>
<name>A0A8R1TTG5_ONCVO</name>
<protein>
    <submittedName>
        <fullName evidence="1">Uncharacterized protein</fullName>
    </submittedName>
</protein>
<dbReference type="Proteomes" id="UP000024404">
    <property type="component" value="Unassembled WGS sequence"/>
</dbReference>
<dbReference type="EnsemblMetazoa" id="OVOC3977.1">
    <property type="protein sequence ID" value="OVOC3977.1"/>
    <property type="gene ID" value="WBGene00240786"/>
</dbReference>
<proteinExistence type="predicted"/>
<sequence>MNEDCNALESTPKTSTSNYCASFDELLKRISNLRQNQLTFDKGFEVISNHEQKWCKLFADFIAGSAYCNTKNCAAHSDDMLWYVSMQQLSRDFCIGQEISQLQVYRRQSPNKPVLNDPSINWEETVCLNLILQQLDFQVTCAVCIKTSPQNLQILRKNCQRVYPSPSKRRMDSKGECEEITYPKIYFAIDDFEEIFSDVVVRDGECVCVELIAKDRSRNCEAVIFLGSIRYEVLKQAYDARASFSWQWAQKFISPNQGRREFVRMRGPHGKGYAEMAVMRLPNCGYETPLSEQSLGFESVSFQSFLYALQKLQIARIDYKFNGFENLSFEFLGQCGIRRMSDTNLNHYPQRLMVTSGLSDGHDANRGRRWQSETDTLNEYREVEASSIDDVLNEGMMSRLWSVRGFGQAWHWLREKRRAESMPLNAFLTYITLPWSTILDDLLMERPRRPILTFDLDNLELKSEQ</sequence>
<evidence type="ECO:0000313" key="1">
    <source>
        <dbReference type="EnsemblMetazoa" id="OVOC3977.1"/>
    </source>
</evidence>
<reference evidence="1" key="2">
    <citation type="submission" date="2022-06" db="UniProtKB">
        <authorList>
            <consortium name="EnsemblMetazoa"/>
        </authorList>
    </citation>
    <scope>IDENTIFICATION</scope>
</reference>
<dbReference type="EMBL" id="CMVM020000122">
    <property type="status" value="NOT_ANNOTATED_CDS"/>
    <property type="molecule type" value="Genomic_DNA"/>
</dbReference>
<accession>A0A8R1TTG5</accession>
<evidence type="ECO:0000313" key="2">
    <source>
        <dbReference type="Proteomes" id="UP000024404"/>
    </source>
</evidence>
<keyword evidence="2" id="KW-1185">Reference proteome</keyword>
<dbReference type="AlphaFoldDB" id="A0A8R1TTG5"/>
<dbReference type="OMA" id="DDMIWYV"/>
<dbReference type="Pfam" id="PF09741">
    <property type="entry name" value="DUF2045"/>
    <property type="match status" value="1"/>
</dbReference>
<dbReference type="PANTHER" id="PTHR21477">
    <property type="entry name" value="ZGC:172139"/>
    <property type="match status" value="1"/>
</dbReference>
<organism evidence="1 2">
    <name type="scientific">Onchocerca volvulus</name>
    <dbReference type="NCBI Taxonomy" id="6282"/>
    <lineage>
        <taxon>Eukaryota</taxon>
        <taxon>Metazoa</taxon>
        <taxon>Ecdysozoa</taxon>
        <taxon>Nematoda</taxon>
        <taxon>Chromadorea</taxon>
        <taxon>Rhabditida</taxon>
        <taxon>Spirurina</taxon>
        <taxon>Spiruromorpha</taxon>
        <taxon>Filarioidea</taxon>
        <taxon>Onchocercidae</taxon>
        <taxon>Onchocerca</taxon>
    </lineage>
</organism>